<name>A0A6J6TVY0_9ZZZZ</name>
<keyword evidence="1" id="KW-0472">Membrane</keyword>
<dbReference type="EMBL" id="CAFAAY010000043">
    <property type="protein sequence ID" value="CAB4815314.1"/>
    <property type="molecule type" value="Genomic_DNA"/>
</dbReference>
<evidence type="ECO:0000313" key="6">
    <source>
        <dbReference type="EMBL" id="CAB5027445.1"/>
    </source>
</evidence>
<keyword evidence="1" id="KW-0812">Transmembrane</keyword>
<protein>
    <submittedName>
        <fullName evidence="3">Unannotated protein</fullName>
    </submittedName>
</protein>
<dbReference type="EMBL" id="CAEZXJ010000003">
    <property type="protein sequence ID" value="CAB4678131.1"/>
    <property type="molecule type" value="Genomic_DNA"/>
</dbReference>
<gene>
    <name evidence="2" type="ORF">UFOPK2372_00052</name>
    <name evidence="3" type="ORF">UFOPK2842_00341</name>
    <name evidence="4" type="ORF">UFOPK3124_00702</name>
    <name evidence="5" type="ORF">UFOPK3480_00453</name>
    <name evidence="6" type="ORF">UFOPK4165_00359</name>
</gene>
<accession>A0A6J6TVY0</accession>
<evidence type="ECO:0000313" key="2">
    <source>
        <dbReference type="EMBL" id="CAB4678131.1"/>
    </source>
</evidence>
<dbReference type="AlphaFoldDB" id="A0A6J6TVY0"/>
<reference evidence="3" key="1">
    <citation type="submission" date="2020-05" db="EMBL/GenBank/DDBJ databases">
        <authorList>
            <person name="Chiriac C."/>
            <person name="Salcher M."/>
            <person name="Ghai R."/>
            <person name="Kavagutti S V."/>
        </authorList>
    </citation>
    <scope>NUCLEOTIDE SEQUENCE</scope>
</reference>
<feature type="transmembrane region" description="Helical" evidence="1">
    <location>
        <begin position="6"/>
        <end position="27"/>
    </location>
</feature>
<evidence type="ECO:0000313" key="5">
    <source>
        <dbReference type="EMBL" id="CAB4881560.1"/>
    </source>
</evidence>
<dbReference type="EMBL" id="CAFBLY010000023">
    <property type="protein sequence ID" value="CAB4881560.1"/>
    <property type="molecule type" value="Genomic_DNA"/>
</dbReference>
<evidence type="ECO:0000256" key="1">
    <source>
        <dbReference type="SAM" id="Phobius"/>
    </source>
</evidence>
<keyword evidence="1" id="KW-1133">Transmembrane helix</keyword>
<dbReference type="EMBL" id="CAEZZI010000021">
    <property type="protein sequence ID" value="CAB4750389.1"/>
    <property type="molecule type" value="Genomic_DNA"/>
</dbReference>
<proteinExistence type="predicted"/>
<sequence length="84" mass="8570">MSLWGIGNLVLLVVIVPVLVALLNAVLGPLERIRGAADDALSGGVALIGELNTTPDLLAKTDNVIKEVANGAVRYAGPVSKLLG</sequence>
<evidence type="ECO:0000313" key="4">
    <source>
        <dbReference type="EMBL" id="CAB4815314.1"/>
    </source>
</evidence>
<evidence type="ECO:0000313" key="3">
    <source>
        <dbReference type="EMBL" id="CAB4750389.1"/>
    </source>
</evidence>
<organism evidence="3">
    <name type="scientific">freshwater metagenome</name>
    <dbReference type="NCBI Taxonomy" id="449393"/>
    <lineage>
        <taxon>unclassified sequences</taxon>
        <taxon>metagenomes</taxon>
        <taxon>ecological metagenomes</taxon>
    </lineage>
</organism>
<dbReference type="EMBL" id="CAFBPV010000020">
    <property type="protein sequence ID" value="CAB5027445.1"/>
    <property type="molecule type" value="Genomic_DNA"/>
</dbReference>